<dbReference type="Proteomes" id="UP001185092">
    <property type="component" value="Unassembled WGS sequence"/>
</dbReference>
<comment type="caution">
    <text evidence="1">The sequence shown here is derived from an EMBL/GenBank/DDBJ whole genome shotgun (WGS) entry which is preliminary data.</text>
</comment>
<dbReference type="RefSeq" id="WP_309939557.1">
    <property type="nucleotide sequence ID" value="NZ_AP025305.1"/>
</dbReference>
<reference evidence="1" key="1">
    <citation type="submission" date="2023-07" db="EMBL/GenBank/DDBJ databases">
        <title>Genomic Encyclopedia of Type Strains, Phase IV (KMG-IV): sequencing the most valuable type-strain genomes for metagenomic binning, comparative biology and taxonomic classification.</title>
        <authorList>
            <person name="Goeker M."/>
        </authorList>
    </citation>
    <scope>NUCLEOTIDE SEQUENCE</scope>
    <source>
        <strain evidence="1">DSM 26174</strain>
    </source>
</reference>
<gene>
    <name evidence="1" type="ORF">HNQ88_002836</name>
</gene>
<organism evidence="1 2">
    <name type="scientific">Aureibacter tunicatorum</name>
    <dbReference type="NCBI Taxonomy" id="866807"/>
    <lineage>
        <taxon>Bacteria</taxon>
        <taxon>Pseudomonadati</taxon>
        <taxon>Bacteroidota</taxon>
        <taxon>Cytophagia</taxon>
        <taxon>Cytophagales</taxon>
        <taxon>Persicobacteraceae</taxon>
        <taxon>Aureibacter</taxon>
    </lineage>
</organism>
<evidence type="ECO:0000313" key="1">
    <source>
        <dbReference type="EMBL" id="MDR6239788.1"/>
    </source>
</evidence>
<protein>
    <submittedName>
        <fullName evidence="1">Uncharacterized protein</fullName>
    </submittedName>
</protein>
<evidence type="ECO:0000313" key="2">
    <source>
        <dbReference type="Proteomes" id="UP001185092"/>
    </source>
</evidence>
<proteinExistence type="predicted"/>
<accession>A0AAE4BTF7</accession>
<sequence length="269" mass="31817">MIKQFLDFLNLNNINYQVNSRLDSKRRLIKLQNSNFIISLHLINDFIEQPDKLIEELVWQKNHAKQTEKIIHIWEDQWESKQEIVKARVLAFAGKNKTIFARKTSIQAINKIDFIDFLKRHHLNIPINTKHKFALVHEGEIVSVIGFGKKLLMKDKDSVHYSYELIRHCNKSGITVTGGMSKLIKHFINTFSPDDIMTYIDKDWGNGRSYLMMNFKKVGEIPPQEFWINTETYERIYTYHYDKLDESQKHDYAKIYNSGSDKLVLDIHN</sequence>
<name>A0AAE4BTF7_9BACT</name>
<dbReference type="AlphaFoldDB" id="A0AAE4BTF7"/>
<keyword evidence="2" id="KW-1185">Reference proteome</keyword>
<dbReference type="EMBL" id="JAVDQD010000003">
    <property type="protein sequence ID" value="MDR6239788.1"/>
    <property type="molecule type" value="Genomic_DNA"/>
</dbReference>